<gene>
    <name evidence="4" type="ORF">DBRI00130_LOCUS38741</name>
</gene>
<keyword evidence="2" id="KW-0472">Membrane</keyword>
<evidence type="ECO:0000259" key="3">
    <source>
        <dbReference type="Pfam" id="PF04982"/>
    </source>
</evidence>
<reference evidence="4" key="1">
    <citation type="submission" date="2021-01" db="EMBL/GenBank/DDBJ databases">
        <authorList>
            <person name="Corre E."/>
            <person name="Pelletier E."/>
            <person name="Niang G."/>
            <person name="Scheremetjew M."/>
            <person name="Finn R."/>
            <person name="Kale V."/>
            <person name="Holt S."/>
            <person name="Cochrane G."/>
            <person name="Meng A."/>
            <person name="Brown T."/>
            <person name="Cohen L."/>
        </authorList>
    </citation>
    <scope>NUCLEOTIDE SEQUENCE</scope>
    <source>
        <strain evidence="4">GSO104</strain>
    </source>
</reference>
<dbReference type="InterPro" id="IPR007065">
    <property type="entry name" value="HPP"/>
</dbReference>
<sequence>MNIDTLELDERSYGTASTGPSTSAGTAELIFPRSWSSSISLGSLIIPPPRPSFLPQFQTNTSESDLSRRLSFNQKAQHQADIESKASEEVEEEDANITRVRRAVEEAGEHSFGVVGIDVWLFDDVDKHFMHVEGGTWVDPVYRRLRPTPSAVALDRILNPSNPNFAAPDPQIPGVGLAGYFWSLGLEAIHDDLDPGGPLLWRDIYAIVSDPFQVPYERMDVLMQAGFGKAAGVPFDVLGQKGVVIYLARKTASEAVMNERRNAAYLRVAAQHIGTSCALSYPQREAVQAKKSLMMKNYRRISTKLECYGAISSLRTHAAERKEEVVRQLLPRTNSFHRIEKQMRKSVRSTSRSVTKCSKKFIINTQKRLINAKKKLKGSGLRPPPPAPWNNTAWTFTGSFLTLLTLVTLSNIFYYATSGKYKIVLPPFGALLTLQFGLTASPPAQPRSVIYGQITSGCIALLSQYILLDIFGMKKWFVIPFSAAMSIASMGKLGCPHPPAAAAVIALFCQEGGFNVITILFLLLGNIAAVGCAIVINNLCENRQYPMYWEFGLGIRRSCLGWFQHHTQTKAFVEIEGTSLINNGR</sequence>
<dbReference type="Pfam" id="PF04982">
    <property type="entry name" value="TM_HPP"/>
    <property type="match status" value="1"/>
</dbReference>
<dbReference type="PANTHER" id="PTHR33741:SF5">
    <property type="entry name" value="TRANSMEMBRANE PROTEIN DDB_G0269096-RELATED"/>
    <property type="match status" value="1"/>
</dbReference>
<evidence type="ECO:0000256" key="1">
    <source>
        <dbReference type="SAM" id="MobiDB-lite"/>
    </source>
</evidence>
<feature type="domain" description="HPP transmembrane region" evidence="3">
    <location>
        <begin position="385"/>
        <end position="546"/>
    </location>
</feature>
<dbReference type="AlphaFoldDB" id="A0A7S4SSW0"/>
<dbReference type="EMBL" id="HBNS01053025">
    <property type="protein sequence ID" value="CAE4654215.1"/>
    <property type="molecule type" value="Transcribed_RNA"/>
</dbReference>
<dbReference type="PANTHER" id="PTHR33741">
    <property type="entry name" value="TRANSMEMBRANE PROTEIN DDB_G0269096-RELATED"/>
    <property type="match status" value="1"/>
</dbReference>
<feature type="transmembrane region" description="Helical" evidence="2">
    <location>
        <begin position="514"/>
        <end position="536"/>
    </location>
</feature>
<feature type="transmembrane region" description="Helical" evidence="2">
    <location>
        <begin position="450"/>
        <end position="468"/>
    </location>
</feature>
<keyword evidence="2" id="KW-0812">Transmembrane</keyword>
<dbReference type="InterPro" id="IPR058581">
    <property type="entry name" value="TM_HPP"/>
</dbReference>
<accession>A0A7S4SSW0</accession>
<protein>
    <recommendedName>
        <fullName evidence="3">HPP transmembrane region domain-containing protein</fullName>
    </recommendedName>
</protein>
<keyword evidence="2" id="KW-1133">Transmembrane helix</keyword>
<feature type="compositionally biased region" description="Low complexity" evidence="1">
    <location>
        <begin position="14"/>
        <end position="25"/>
    </location>
</feature>
<feature type="transmembrane region" description="Helical" evidence="2">
    <location>
        <begin position="393"/>
        <end position="416"/>
    </location>
</feature>
<feature type="region of interest" description="Disordered" evidence="1">
    <location>
        <begin position="1"/>
        <end position="25"/>
    </location>
</feature>
<evidence type="ECO:0000256" key="2">
    <source>
        <dbReference type="SAM" id="Phobius"/>
    </source>
</evidence>
<name>A0A7S4SSW0_9STRA</name>
<evidence type="ECO:0000313" key="4">
    <source>
        <dbReference type="EMBL" id="CAE4654215.1"/>
    </source>
</evidence>
<organism evidence="4">
    <name type="scientific">Ditylum brightwellii</name>
    <dbReference type="NCBI Taxonomy" id="49249"/>
    <lineage>
        <taxon>Eukaryota</taxon>
        <taxon>Sar</taxon>
        <taxon>Stramenopiles</taxon>
        <taxon>Ochrophyta</taxon>
        <taxon>Bacillariophyta</taxon>
        <taxon>Mediophyceae</taxon>
        <taxon>Lithodesmiophycidae</taxon>
        <taxon>Lithodesmiales</taxon>
        <taxon>Lithodesmiaceae</taxon>
        <taxon>Ditylum</taxon>
    </lineage>
</organism>
<proteinExistence type="predicted"/>